<dbReference type="CDD" id="cd00130">
    <property type="entry name" value="PAS"/>
    <property type="match status" value="1"/>
</dbReference>
<keyword evidence="4" id="KW-1003">Cell membrane</keyword>
<dbReference type="GO" id="GO:0000160">
    <property type="term" value="P:phosphorelay signal transduction system"/>
    <property type="evidence" value="ECO:0007669"/>
    <property type="project" value="UniProtKB-KW"/>
</dbReference>
<dbReference type="InterPro" id="IPR050482">
    <property type="entry name" value="Sensor_HK_TwoCompSys"/>
</dbReference>
<dbReference type="AlphaFoldDB" id="A0A5K7Z5X1"/>
<dbReference type="InterPro" id="IPR013767">
    <property type="entry name" value="PAS_fold"/>
</dbReference>
<comment type="subcellular location">
    <subcellularLocation>
        <location evidence="2">Cell membrane</location>
        <topology evidence="2">Multi-pass membrane protein</topology>
    </subcellularLocation>
</comment>
<evidence type="ECO:0000256" key="5">
    <source>
        <dbReference type="ARBA" id="ARBA00022553"/>
    </source>
</evidence>
<dbReference type="CDD" id="cd16917">
    <property type="entry name" value="HATPase_UhpB-NarQ-NarX-like"/>
    <property type="match status" value="1"/>
</dbReference>
<dbReference type="PROSITE" id="PS50109">
    <property type="entry name" value="HIS_KIN"/>
    <property type="match status" value="1"/>
</dbReference>
<feature type="coiled-coil region" evidence="12">
    <location>
        <begin position="368"/>
        <end position="409"/>
    </location>
</feature>
<evidence type="ECO:0000313" key="18">
    <source>
        <dbReference type="EMBL" id="BBO77186.1"/>
    </source>
</evidence>
<evidence type="ECO:0000256" key="4">
    <source>
        <dbReference type="ARBA" id="ARBA00022475"/>
    </source>
</evidence>
<dbReference type="PROSITE" id="PS50885">
    <property type="entry name" value="HAMP"/>
    <property type="match status" value="1"/>
</dbReference>
<proteinExistence type="predicted"/>
<dbReference type="InterPro" id="IPR036890">
    <property type="entry name" value="HATPase_C_sf"/>
</dbReference>
<evidence type="ECO:0000259" key="16">
    <source>
        <dbReference type="PROSITE" id="PS50113"/>
    </source>
</evidence>
<dbReference type="SMART" id="SM01049">
    <property type="entry name" value="Cache_2"/>
    <property type="match status" value="1"/>
</dbReference>
<dbReference type="SMART" id="SM00304">
    <property type="entry name" value="HAMP"/>
    <property type="match status" value="1"/>
</dbReference>
<dbReference type="InterPro" id="IPR000014">
    <property type="entry name" value="PAS"/>
</dbReference>
<dbReference type="Proteomes" id="UP000427769">
    <property type="component" value="Chromosome"/>
</dbReference>
<gene>
    <name evidence="18" type="ORF">DSCW_46030</name>
</gene>
<comment type="catalytic activity">
    <reaction evidence="1">
        <text>ATP + protein L-histidine = ADP + protein N-phospho-L-histidine.</text>
        <dbReference type="EC" id="2.7.13.3"/>
    </reaction>
</comment>
<dbReference type="Pfam" id="PF00989">
    <property type="entry name" value="PAS"/>
    <property type="match status" value="1"/>
</dbReference>
<evidence type="ECO:0000256" key="8">
    <source>
        <dbReference type="ARBA" id="ARBA00022777"/>
    </source>
</evidence>
<dbReference type="GO" id="GO:0004673">
    <property type="term" value="F:protein histidine kinase activity"/>
    <property type="evidence" value="ECO:0007669"/>
    <property type="project" value="UniProtKB-EC"/>
</dbReference>
<keyword evidence="8" id="KW-0418">Kinase</keyword>
<dbReference type="InterPro" id="IPR033480">
    <property type="entry name" value="sCache_2"/>
</dbReference>
<dbReference type="InterPro" id="IPR003594">
    <property type="entry name" value="HATPase_dom"/>
</dbReference>
<keyword evidence="6" id="KW-0808">Transferase</keyword>
<evidence type="ECO:0000256" key="1">
    <source>
        <dbReference type="ARBA" id="ARBA00000085"/>
    </source>
</evidence>
<keyword evidence="7 13" id="KW-0812">Transmembrane</keyword>
<dbReference type="GO" id="GO:0005886">
    <property type="term" value="C:plasma membrane"/>
    <property type="evidence" value="ECO:0007669"/>
    <property type="project" value="UniProtKB-SubCell"/>
</dbReference>
<evidence type="ECO:0000259" key="14">
    <source>
        <dbReference type="PROSITE" id="PS50109"/>
    </source>
</evidence>
<dbReference type="OrthoDB" id="5341439at2"/>
<feature type="domain" description="Histidine kinase" evidence="14">
    <location>
        <begin position="639"/>
        <end position="726"/>
    </location>
</feature>
<dbReference type="PROSITE" id="PS50113">
    <property type="entry name" value="PAC"/>
    <property type="match status" value="1"/>
</dbReference>
<keyword evidence="5" id="KW-0597">Phosphoprotein</keyword>
<dbReference type="SUPFAM" id="SSF158472">
    <property type="entry name" value="HAMP domain-like"/>
    <property type="match status" value="1"/>
</dbReference>
<keyword evidence="19" id="KW-1185">Reference proteome</keyword>
<evidence type="ECO:0000259" key="15">
    <source>
        <dbReference type="PROSITE" id="PS50112"/>
    </source>
</evidence>
<dbReference type="InterPro" id="IPR035965">
    <property type="entry name" value="PAS-like_dom_sf"/>
</dbReference>
<evidence type="ECO:0000256" key="6">
    <source>
        <dbReference type="ARBA" id="ARBA00022679"/>
    </source>
</evidence>
<dbReference type="Pfam" id="PF08269">
    <property type="entry name" value="dCache_2"/>
    <property type="match status" value="1"/>
</dbReference>
<evidence type="ECO:0000256" key="12">
    <source>
        <dbReference type="SAM" id="Coils"/>
    </source>
</evidence>
<feature type="domain" description="PAS" evidence="15">
    <location>
        <begin position="399"/>
        <end position="469"/>
    </location>
</feature>
<name>A0A5K7Z5X1_9BACT</name>
<evidence type="ECO:0000256" key="13">
    <source>
        <dbReference type="SAM" id="Phobius"/>
    </source>
</evidence>
<evidence type="ECO:0000256" key="7">
    <source>
        <dbReference type="ARBA" id="ARBA00022692"/>
    </source>
</evidence>
<feature type="domain" description="HAMP" evidence="17">
    <location>
        <begin position="328"/>
        <end position="380"/>
    </location>
</feature>
<dbReference type="InterPro" id="IPR004010">
    <property type="entry name" value="Double_Cache_2"/>
</dbReference>
<dbReference type="Gene3D" id="3.30.565.10">
    <property type="entry name" value="Histidine kinase-like ATPase, C-terminal domain"/>
    <property type="match status" value="1"/>
</dbReference>
<keyword evidence="11 13" id="KW-0472">Membrane</keyword>
<evidence type="ECO:0000256" key="11">
    <source>
        <dbReference type="ARBA" id="ARBA00023136"/>
    </source>
</evidence>
<keyword evidence="12" id="KW-0175">Coiled coil</keyword>
<reference evidence="18 19" key="1">
    <citation type="submission" date="2019-11" db="EMBL/GenBank/DDBJ databases">
        <title>Comparative genomics of hydrocarbon-degrading Desulfosarcina strains.</title>
        <authorList>
            <person name="Watanabe M."/>
            <person name="Kojima H."/>
            <person name="Fukui M."/>
        </authorList>
    </citation>
    <scope>NUCLEOTIDE SEQUENCE [LARGE SCALE GENOMIC DNA]</scope>
    <source>
        <strain evidence="18 19">PP31</strain>
    </source>
</reference>
<dbReference type="SUPFAM" id="SSF55785">
    <property type="entry name" value="PYP-like sensor domain (PAS domain)"/>
    <property type="match status" value="1"/>
</dbReference>
<dbReference type="PROSITE" id="PS50112">
    <property type="entry name" value="PAS"/>
    <property type="match status" value="1"/>
</dbReference>
<protein>
    <recommendedName>
        <fullName evidence="3">histidine kinase</fullName>
        <ecNumber evidence="3">2.7.13.3</ecNumber>
    </recommendedName>
</protein>
<feature type="transmembrane region" description="Helical" evidence="13">
    <location>
        <begin position="12"/>
        <end position="34"/>
    </location>
</feature>
<keyword evidence="9 13" id="KW-1133">Transmembrane helix</keyword>
<dbReference type="SUPFAM" id="SSF55874">
    <property type="entry name" value="ATPase domain of HSP90 chaperone/DNA topoisomerase II/histidine kinase"/>
    <property type="match status" value="1"/>
</dbReference>
<dbReference type="GO" id="GO:0006355">
    <property type="term" value="P:regulation of DNA-templated transcription"/>
    <property type="evidence" value="ECO:0007669"/>
    <property type="project" value="InterPro"/>
</dbReference>
<dbReference type="InterPro" id="IPR003660">
    <property type="entry name" value="HAMP_dom"/>
</dbReference>
<dbReference type="CDD" id="cd12912">
    <property type="entry name" value="PDC2_MCP_like"/>
    <property type="match status" value="2"/>
</dbReference>
<dbReference type="SMART" id="SM00387">
    <property type="entry name" value="HATPase_c"/>
    <property type="match status" value="1"/>
</dbReference>
<dbReference type="EC" id="2.7.13.3" evidence="3"/>
<evidence type="ECO:0000259" key="17">
    <source>
        <dbReference type="PROSITE" id="PS50885"/>
    </source>
</evidence>
<dbReference type="EMBL" id="AP021875">
    <property type="protein sequence ID" value="BBO77186.1"/>
    <property type="molecule type" value="Genomic_DNA"/>
</dbReference>
<dbReference type="Pfam" id="PF00672">
    <property type="entry name" value="HAMP"/>
    <property type="match status" value="1"/>
</dbReference>
<evidence type="ECO:0000256" key="9">
    <source>
        <dbReference type="ARBA" id="ARBA00022989"/>
    </source>
</evidence>
<evidence type="ECO:0000313" key="19">
    <source>
        <dbReference type="Proteomes" id="UP000427769"/>
    </source>
</evidence>
<organism evidence="18 19">
    <name type="scientific">Desulfosarcina widdelii</name>
    <dbReference type="NCBI Taxonomy" id="947919"/>
    <lineage>
        <taxon>Bacteria</taxon>
        <taxon>Pseudomonadati</taxon>
        <taxon>Thermodesulfobacteriota</taxon>
        <taxon>Desulfobacteria</taxon>
        <taxon>Desulfobacterales</taxon>
        <taxon>Desulfosarcinaceae</taxon>
        <taxon>Desulfosarcina</taxon>
    </lineage>
</organism>
<dbReference type="Pfam" id="PF02518">
    <property type="entry name" value="HATPase_c"/>
    <property type="match status" value="1"/>
</dbReference>
<dbReference type="KEGG" id="dwd:DSCW_46030"/>
<evidence type="ECO:0000256" key="10">
    <source>
        <dbReference type="ARBA" id="ARBA00023012"/>
    </source>
</evidence>
<feature type="domain" description="PAC" evidence="16">
    <location>
        <begin position="472"/>
        <end position="524"/>
    </location>
</feature>
<keyword evidence="10" id="KW-0902">Two-component regulatory system</keyword>
<dbReference type="PANTHER" id="PTHR24421">
    <property type="entry name" value="NITRATE/NITRITE SENSOR PROTEIN NARX-RELATED"/>
    <property type="match status" value="1"/>
</dbReference>
<sequence>MFKKIRIRHKLLFGYSLVLILSISMGSAFIYFFVRNQLTVSLENELNNTTRSIQNLVRTSVSVSIKNHLRAVAEKNIDIIRHYYDLQQKGNLSESQAKETVTPLLLAQKIGDSGYIYCLDSAGNVTLHPRQELLSANVADFAFVRTQMARKKGYVEYDWKNPGESDARPKALYMLYFEPWDWIVSVSSYRSEFMSLVNVEDFEKSVLEMRFGETGYSFVIDGNGKAIIHPKIQGVNILESDDLPNQYLVQMQHEKSGKISYPWKNPDESKARYKLVMFDHIPEFDWIVGACSYLDEFYAPLRTIRSMILATAVLTFLLLLPISFKISSSITRPLKNLIHHFNLMMTGDFSSRMVPASEDEMGQLALYYNRFADRIEAYRNDLEKQMDQRRQVEEALKESEARYRSVMEAAPDPIVVYDMQGLVTYFNPAFTKIFGWPLESCLGHKMDHFVPEENWEETHRMIATMIAGETLSSVPTRRYNKSGRIVDVSISGATFRNRRGELEGSVIILRDVTLSQQLQQQVMDIGDQVRRRIGQDLHDDLCPHLIGIHGLNTVLAENLRECASPDVPLAQKVVDLMESATEKARTLSRGLCPVHLVAHGLNAALEDVARQTEAVFATDCRFKGDDQVVVADNTVATHLYYIAQEAIQNAVKHAEADRIEIHLLREDGRIHLKVVDNGKGLPKEMKSGGIGLQIMQYRAKIIQATFRIDSNSETGTAIDVFLKTAPFVSEGL</sequence>
<dbReference type="NCBIfam" id="TIGR00229">
    <property type="entry name" value="sensory_box"/>
    <property type="match status" value="1"/>
</dbReference>
<accession>A0A5K7Z5X1</accession>
<dbReference type="CDD" id="cd06225">
    <property type="entry name" value="HAMP"/>
    <property type="match status" value="1"/>
</dbReference>
<dbReference type="InterPro" id="IPR005467">
    <property type="entry name" value="His_kinase_dom"/>
</dbReference>
<dbReference type="RefSeq" id="WP_155305953.1">
    <property type="nucleotide sequence ID" value="NZ_AP021875.1"/>
</dbReference>
<dbReference type="Gene3D" id="3.30.450.20">
    <property type="entry name" value="PAS domain"/>
    <property type="match status" value="3"/>
</dbReference>
<evidence type="ECO:0000256" key="2">
    <source>
        <dbReference type="ARBA" id="ARBA00004651"/>
    </source>
</evidence>
<dbReference type="SMART" id="SM00091">
    <property type="entry name" value="PAS"/>
    <property type="match status" value="1"/>
</dbReference>
<evidence type="ECO:0000256" key="3">
    <source>
        <dbReference type="ARBA" id="ARBA00012438"/>
    </source>
</evidence>
<dbReference type="Gene3D" id="6.10.340.10">
    <property type="match status" value="1"/>
</dbReference>
<dbReference type="InterPro" id="IPR000700">
    <property type="entry name" value="PAS-assoc_C"/>
</dbReference>
<dbReference type="PANTHER" id="PTHR24421:SF10">
    <property type="entry name" value="NITRATE_NITRITE SENSOR PROTEIN NARQ"/>
    <property type="match status" value="1"/>
</dbReference>